<feature type="transmembrane region" description="Helical" evidence="2">
    <location>
        <begin position="81"/>
        <end position="103"/>
    </location>
</feature>
<dbReference type="OrthoDB" id="3787741at2"/>
<keyword evidence="2" id="KW-1133">Transmembrane helix</keyword>
<evidence type="ECO:0000313" key="5">
    <source>
        <dbReference type="Proteomes" id="UP000307380"/>
    </source>
</evidence>
<evidence type="ECO:0000256" key="2">
    <source>
        <dbReference type="SAM" id="Phobius"/>
    </source>
</evidence>
<protein>
    <submittedName>
        <fullName evidence="4">VanZ family protein</fullName>
    </submittedName>
</protein>
<keyword evidence="5" id="KW-1185">Reference proteome</keyword>
<feature type="compositionally biased region" description="Polar residues" evidence="1">
    <location>
        <begin position="234"/>
        <end position="245"/>
    </location>
</feature>
<reference evidence="4 5" key="1">
    <citation type="submission" date="2019-04" db="EMBL/GenBank/DDBJ databases">
        <authorList>
            <person name="Jiang L."/>
        </authorList>
    </citation>
    <scope>NUCLEOTIDE SEQUENCE [LARGE SCALE GENOMIC DNA]</scope>
    <source>
        <strain evidence="4 5">YIM 131861</strain>
    </source>
</reference>
<feature type="region of interest" description="Disordered" evidence="1">
    <location>
        <begin position="216"/>
        <end position="245"/>
    </location>
</feature>
<name>A0A4S4FLT3_9MICO</name>
<sequence>MMMVRRRTSGVVGSSVAVIVSLHSVGEADRHGAPSAHGSSTLQSGATGAKGCDQVFTQPSHRSRPPARGYPRGMRQTTPRVVLASAGFAVYLIALAFIAFWPIPVDRPVDGRISEFIAWAHSIGMDAITYARIEWTANVVLFLPLGVFLTVLLGSRRWWMSVVIGILVSSLIELGQGIFLADRTASGWDVLANSTGTLIGALLTVATTATIIETRSRSRNRSGDLSARAGQPTPGGSTRRTATRR</sequence>
<feature type="domain" description="VanZ-like" evidence="3">
    <location>
        <begin position="88"/>
        <end position="205"/>
    </location>
</feature>
<dbReference type="AlphaFoldDB" id="A0A4S4FLT3"/>
<evidence type="ECO:0000313" key="4">
    <source>
        <dbReference type="EMBL" id="THG31161.1"/>
    </source>
</evidence>
<dbReference type="Proteomes" id="UP000307380">
    <property type="component" value="Unassembled WGS sequence"/>
</dbReference>
<keyword evidence="2" id="KW-0472">Membrane</keyword>
<organism evidence="4 5">
    <name type="scientific">Orlajensenia flava</name>
    <dbReference type="NCBI Taxonomy" id="2565934"/>
    <lineage>
        <taxon>Bacteria</taxon>
        <taxon>Bacillati</taxon>
        <taxon>Actinomycetota</taxon>
        <taxon>Actinomycetes</taxon>
        <taxon>Micrococcales</taxon>
        <taxon>Microbacteriaceae</taxon>
        <taxon>Orlajensenia</taxon>
    </lineage>
</organism>
<evidence type="ECO:0000256" key="1">
    <source>
        <dbReference type="SAM" id="MobiDB-lite"/>
    </source>
</evidence>
<gene>
    <name evidence="4" type="ORF">E6C70_13965</name>
</gene>
<feature type="transmembrane region" description="Helical" evidence="2">
    <location>
        <begin position="191"/>
        <end position="212"/>
    </location>
</feature>
<accession>A0A4S4FLT3</accession>
<proteinExistence type="predicted"/>
<evidence type="ECO:0000259" key="3">
    <source>
        <dbReference type="Pfam" id="PF04892"/>
    </source>
</evidence>
<feature type="region of interest" description="Disordered" evidence="1">
    <location>
        <begin position="30"/>
        <end position="74"/>
    </location>
</feature>
<keyword evidence="2" id="KW-0812">Transmembrane</keyword>
<dbReference type="InterPro" id="IPR006976">
    <property type="entry name" value="VanZ-like"/>
</dbReference>
<feature type="transmembrane region" description="Helical" evidence="2">
    <location>
        <begin position="135"/>
        <end position="153"/>
    </location>
</feature>
<dbReference type="Pfam" id="PF04892">
    <property type="entry name" value="VanZ"/>
    <property type="match status" value="1"/>
</dbReference>
<feature type="compositionally biased region" description="Polar residues" evidence="1">
    <location>
        <begin position="37"/>
        <end position="46"/>
    </location>
</feature>
<feature type="transmembrane region" description="Helical" evidence="2">
    <location>
        <begin position="158"/>
        <end position="179"/>
    </location>
</feature>
<dbReference type="EMBL" id="SSSN01000012">
    <property type="protein sequence ID" value="THG31161.1"/>
    <property type="molecule type" value="Genomic_DNA"/>
</dbReference>
<comment type="caution">
    <text evidence="4">The sequence shown here is derived from an EMBL/GenBank/DDBJ whole genome shotgun (WGS) entry which is preliminary data.</text>
</comment>